<keyword evidence="3" id="KW-1185">Reference proteome</keyword>
<sequence>MKWHAAALAAFVAGCGPQAGGEPVTRIDLENPGKAIVAAPSPAPTPKVALACTSATFEGVGFTHCIAEPARHHISTVLGNPPFRNFAAMAAGRPDDAPAVAFAVNAGMFDGEGKPIGYYVKDGERGRELNRNDGAGNFHLKPNGVFFGTGAKWRVMTADDFYAQIGDRPQFGTQSGPMLVVGGKLHPEITEDGPSRTIRNGVGIDGSGRAHFVISEGAVSFGKIARFFRDIAKTPNALYLDGSVSALWDPAADRMDARAPMGPMIVVEERDQ</sequence>
<dbReference type="EMBL" id="WTZA01000001">
    <property type="protein sequence ID" value="MXO74096.1"/>
    <property type="molecule type" value="Genomic_DNA"/>
</dbReference>
<evidence type="ECO:0000313" key="3">
    <source>
        <dbReference type="Proteomes" id="UP000439522"/>
    </source>
</evidence>
<accession>A0A6I4TBX2</accession>
<dbReference type="Proteomes" id="UP000439522">
    <property type="component" value="Unassembled WGS sequence"/>
</dbReference>
<proteinExistence type="predicted"/>
<dbReference type="OrthoDB" id="5515706at2"/>
<evidence type="ECO:0000313" key="2">
    <source>
        <dbReference type="EMBL" id="MXO74096.1"/>
    </source>
</evidence>
<gene>
    <name evidence="2" type="ORF">GRI40_02530</name>
</gene>
<dbReference type="AlphaFoldDB" id="A0A6I4TBX2"/>
<dbReference type="RefSeq" id="WP_160609881.1">
    <property type="nucleotide sequence ID" value="NZ_WTZA01000001.1"/>
</dbReference>
<reference evidence="2 3" key="1">
    <citation type="submission" date="2019-12" db="EMBL/GenBank/DDBJ databases">
        <title>Genomic-based taxomic classification of the family Erythrobacteraceae.</title>
        <authorList>
            <person name="Xu L."/>
        </authorList>
    </citation>
    <scope>NUCLEOTIDE SEQUENCE [LARGE SCALE GENOMIC DNA]</scope>
    <source>
        <strain evidence="2 3">100921-2</strain>
    </source>
</reference>
<dbReference type="PROSITE" id="PS51257">
    <property type="entry name" value="PROKAR_LIPOPROTEIN"/>
    <property type="match status" value="1"/>
</dbReference>
<comment type="caution">
    <text evidence="2">The sequence shown here is derived from an EMBL/GenBank/DDBJ whole genome shotgun (WGS) entry which is preliminary data.</text>
</comment>
<organism evidence="2 3">
    <name type="scientific">Tsuneonella aeria</name>
    <dbReference type="NCBI Taxonomy" id="1837929"/>
    <lineage>
        <taxon>Bacteria</taxon>
        <taxon>Pseudomonadati</taxon>
        <taxon>Pseudomonadota</taxon>
        <taxon>Alphaproteobacteria</taxon>
        <taxon>Sphingomonadales</taxon>
        <taxon>Erythrobacteraceae</taxon>
        <taxon>Tsuneonella</taxon>
    </lineage>
</organism>
<name>A0A6I4TBX2_9SPHN</name>
<protein>
    <recommendedName>
        <fullName evidence="1">Phosphodiester glycosidase domain-containing protein</fullName>
    </recommendedName>
</protein>
<evidence type="ECO:0000259" key="1">
    <source>
        <dbReference type="Pfam" id="PF09992"/>
    </source>
</evidence>
<dbReference type="InterPro" id="IPR018711">
    <property type="entry name" value="NAGPA"/>
</dbReference>
<feature type="domain" description="Phosphodiester glycosidase" evidence="1">
    <location>
        <begin position="101"/>
        <end position="246"/>
    </location>
</feature>
<dbReference type="Pfam" id="PF09992">
    <property type="entry name" value="NAGPA"/>
    <property type="match status" value="1"/>
</dbReference>